<reference evidence="7 8" key="1">
    <citation type="submission" date="2017-07" db="EMBL/GenBank/DDBJ databases">
        <title>Leptospira spp. isolated from tropical soils.</title>
        <authorList>
            <person name="Thibeaux R."/>
            <person name="Iraola G."/>
            <person name="Ferres I."/>
            <person name="Bierque E."/>
            <person name="Girault D."/>
            <person name="Soupe-Gilbert M.-E."/>
            <person name="Picardeau M."/>
            <person name="Goarant C."/>
        </authorList>
    </citation>
    <scope>NUCLEOTIDE SEQUENCE [LARGE SCALE GENOMIC DNA]</scope>
    <source>
        <strain evidence="7 8">FH2-C-A2</strain>
    </source>
</reference>
<dbReference type="Pfam" id="PF07676">
    <property type="entry name" value="PD40"/>
    <property type="match status" value="3"/>
</dbReference>
<feature type="region of interest" description="Disordered" evidence="5">
    <location>
        <begin position="685"/>
        <end position="704"/>
    </location>
</feature>
<dbReference type="EMBL" id="NPDT01000001">
    <property type="protein sequence ID" value="PJZ66935.1"/>
    <property type="molecule type" value="Genomic_DNA"/>
</dbReference>
<feature type="compositionally biased region" description="Basic and acidic residues" evidence="5">
    <location>
        <begin position="312"/>
        <end position="325"/>
    </location>
</feature>
<dbReference type="PANTHER" id="PTHR30329">
    <property type="entry name" value="STATOR ELEMENT OF FLAGELLAR MOTOR COMPLEX"/>
    <property type="match status" value="1"/>
</dbReference>
<evidence type="ECO:0000256" key="5">
    <source>
        <dbReference type="SAM" id="MobiDB-lite"/>
    </source>
</evidence>
<dbReference type="Pfam" id="PF00691">
    <property type="entry name" value="OmpA"/>
    <property type="match status" value="1"/>
</dbReference>
<gene>
    <name evidence="7" type="ORF">CH371_02260</name>
</gene>
<feature type="region of interest" description="Disordered" evidence="5">
    <location>
        <begin position="305"/>
        <end position="338"/>
    </location>
</feature>
<dbReference type="PRINTS" id="PR01021">
    <property type="entry name" value="OMPADOMAIN"/>
</dbReference>
<dbReference type="InterPro" id="IPR006665">
    <property type="entry name" value="OmpA-like"/>
</dbReference>
<dbReference type="InterPro" id="IPR011659">
    <property type="entry name" value="WD40"/>
</dbReference>
<evidence type="ECO:0000313" key="7">
    <source>
        <dbReference type="EMBL" id="PJZ66935.1"/>
    </source>
</evidence>
<feature type="domain" description="OmpA-like" evidence="6">
    <location>
        <begin position="590"/>
        <end position="704"/>
    </location>
</feature>
<dbReference type="AlphaFoldDB" id="A0A2M9ZET2"/>
<protein>
    <recommendedName>
        <fullName evidence="6">OmpA-like domain-containing protein</fullName>
    </recommendedName>
</protein>
<accession>A0A2M9ZET2</accession>
<sequence length="704" mass="79571">MKENPGFSPRQGALMLFSRRLERNHMNSKGIILLLSVLLLSYLSPAKISSQPIPPLLERNFGSPLNTQNDEYNPVISPDGKYIVFQSNRPGGEGEMDLWLSENANYKKRDGEADWRKPVNLNQGIWEKNKKELPAGEKKAELFNTDKFDGGVSIRFDEVGSPKEIFFTSVKNEKSNRAGLDALNIYYTSRDEKTKLWKDPVPVPEINSNFNEKMPAISPDGKYIVFASDRPGGFGEYDLWVSYRNLSTGAWSNPINLGAEVNSKASEILPYIHPDGEQLYFSTNRENERKKFSIFRVFLNLPDEADTEDPEDKLTSSKNKLDHPVPETGSLEKLPHPFNLDPAEGIDTEGISFDQEGVWAYISSNRMGGQGQYDIYRFQVPEGLRNSYDVSFEGLVLDGSESTMIGLDATIKIFDGVSPPRTITSRRIGGDLSKGNPSNFKTVLKTGRVYRVEISSPGFYPTEDKLDLRGNVERNKKIYKTYVLLPIKDEEKGKITSGTDTQGKGLNVVVIDAVTKAPIDGASVTMFTPRNRQGEILKFDSSSKNFHISIVPDTDFELFAKAEKYISESVNIIRKDMKPGSTISISLRKESDVPVVLGTKLYFEFNKTDVTESHRQQLDRIVEYLKKNPSDKIEIGGHTDNIASKEYNTRLSGNRARKVYEYIQSKGIQSTRLKVRAYWYSRPEEDNATEEGRAKNRRVDFRKL</sequence>
<dbReference type="InterPro" id="IPR050330">
    <property type="entry name" value="Bact_OuterMem_StrucFunc"/>
</dbReference>
<dbReference type="CDD" id="cd07185">
    <property type="entry name" value="OmpA_C-like"/>
    <property type="match status" value="1"/>
</dbReference>
<dbReference type="Proteomes" id="UP000231912">
    <property type="component" value="Unassembled WGS sequence"/>
</dbReference>
<evidence type="ECO:0000256" key="3">
    <source>
        <dbReference type="ARBA" id="ARBA00023237"/>
    </source>
</evidence>
<dbReference type="SUPFAM" id="SSF103088">
    <property type="entry name" value="OmpA-like"/>
    <property type="match status" value="1"/>
</dbReference>
<dbReference type="InterPro" id="IPR011042">
    <property type="entry name" value="6-blade_b-propeller_TolB-like"/>
</dbReference>
<dbReference type="Gene3D" id="2.120.10.30">
    <property type="entry name" value="TolB, C-terminal domain"/>
    <property type="match status" value="1"/>
</dbReference>
<comment type="caution">
    <text evidence="7">The sequence shown here is derived from an EMBL/GenBank/DDBJ whole genome shotgun (WGS) entry which is preliminary data.</text>
</comment>
<proteinExistence type="predicted"/>
<evidence type="ECO:0000313" key="8">
    <source>
        <dbReference type="Proteomes" id="UP000231912"/>
    </source>
</evidence>
<dbReference type="GO" id="GO:0009279">
    <property type="term" value="C:cell outer membrane"/>
    <property type="evidence" value="ECO:0007669"/>
    <property type="project" value="UniProtKB-SubCell"/>
</dbReference>
<dbReference type="Gene3D" id="3.30.1330.60">
    <property type="entry name" value="OmpA-like domain"/>
    <property type="match status" value="1"/>
</dbReference>
<dbReference type="PANTHER" id="PTHR30329:SF21">
    <property type="entry name" value="LIPOPROTEIN YIAD-RELATED"/>
    <property type="match status" value="1"/>
</dbReference>
<name>A0A2M9ZET2_9LEPT</name>
<keyword evidence="2 4" id="KW-0472">Membrane</keyword>
<evidence type="ECO:0000256" key="4">
    <source>
        <dbReference type="PROSITE-ProRule" id="PRU00473"/>
    </source>
</evidence>
<evidence type="ECO:0000256" key="2">
    <source>
        <dbReference type="ARBA" id="ARBA00023136"/>
    </source>
</evidence>
<dbReference type="PROSITE" id="PS51123">
    <property type="entry name" value="OMPA_2"/>
    <property type="match status" value="1"/>
</dbReference>
<keyword evidence="3" id="KW-0998">Cell outer membrane</keyword>
<organism evidence="7 8">
    <name type="scientific">Leptospira wolffii</name>
    <dbReference type="NCBI Taxonomy" id="409998"/>
    <lineage>
        <taxon>Bacteria</taxon>
        <taxon>Pseudomonadati</taxon>
        <taxon>Spirochaetota</taxon>
        <taxon>Spirochaetia</taxon>
        <taxon>Leptospirales</taxon>
        <taxon>Leptospiraceae</taxon>
        <taxon>Leptospira</taxon>
    </lineage>
</organism>
<dbReference type="InterPro" id="IPR036737">
    <property type="entry name" value="OmpA-like_sf"/>
</dbReference>
<evidence type="ECO:0000256" key="1">
    <source>
        <dbReference type="ARBA" id="ARBA00004442"/>
    </source>
</evidence>
<dbReference type="InterPro" id="IPR006664">
    <property type="entry name" value="OMP_bac"/>
</dbReference>
<evidence type="ECO:0000259" key="6">
    <source>
        <dbReference type="PROSITE" id="PS51123"/>
    </source>
</evidence>
<dbReference type="SUPFAM" id="SSF82171">
    <property type="entry name" value="DPP6 N-terminal domain-like"/>
    <property type="match status" value="1"/>
</dbReference>
<comment type="subcellular location">
    <subcellularLocation>
        <location evidence="1">Cell outer membrane</location>
    </subcellularLocation>
</comment>